<evidence type="ECO:0000313" key="3">
    <source>
        <dbReference type="EMBL" id="VDM38123.1"/>
    </source>
</evidence>
<protein>
    <submittedName>
        <fullName evidence="5">ShKT domain-containing protein</fullName>
    </submittedName>
</protein>
<proteinExistence type="predicted"/>
<dbReference type="Proteomes" id="UP000050794">
    <property type="component" value="Unassembled WGS sequence"/>
</dbReference>
<dbReference type="EMBL" id="UYWY01019557">
    <property type="protein sequence ID" value="VDM38123.1"/>
    <property type="molecule type" value="Genomic_DNA"/>
</dbReference>
<evidence type="ECO:0000256" key="2">
    <source>
        <dbReference type="SAM" id="Phobius"/>
    </source>
</evidence>
<evidence type="ECO:0000313" key="4">
    <source>
        <dbReference type="Proteomes" id="UP000050794"/>
    </source>
</evidence>
<keyword evidence="4" id="KW-1185">Reference proteome</keyword>
<keyword evidence="2" id="KW-0472">Membrane</keyword>
<reference evidence="3 4" key="2">
    <citation type="submission" date="2018-11" db="EMBL/GenBank/DDBJ databases">
        <authorList>
            <consortium name="Pathogen Informatics"/>
        </authorList>
    </citation>
    <scope>NUCLEOTIDE SEQUENCE [LARGE SCALE GENOMIC DNA]</scope>
</reference>
<keyword evidence="2" id="KW-1133">Transmembrane helix</keyword>
<evidence type="ECO:0000313" key="5">
    <source>
        <dbReference type="WBParaSite" id="TCNE_0000680701-mRNA-1"/>
    </source>
</evidence>
<feature type="transmembrane region" description="Helical" evidence="2">
    <location>
        <begin position="52"/>
        <end position="73"/>
    </location>
</feature>
<sequence>MRDERESAREGEKGTINELRDGGENVLDETEIEVDVAAEEIQRNLDIIIQHWSSVTIGIVPTAIFVVFLLTYFKCSLFRRSVRSVARTVIFPSQCKSAGDFDDVNGRTMIAHIEIGRSEIMSQIAIILLFLCQQTAFSFGAECSDDRDDCEDAFYICGVYANYEKKCSKTCELCPAQQDDAIRKCVSKNHKDFCYKLESVCSSMLGVPLPSFAPGSSHKLPPNVAHCVSSENRMAVCHVKHGSDFCYKLEAACARINNVPLPQQTPGSEYKLPEQVAACMSKEEVMAVCEAKHGAVQCNSWKESCTKKRKGAHELSGEEKECIKTQSVMATCKSKYGDHCLSLQGECAGIYGVPAALLTKNGIYKMASIVESCVDLGMVITFSGFPVCF</sequence>
<dbReference type="AlphaFoldDB" id="A0A183UE87"/>
<evidence type="ECO:0000256" key="1">
    <source>
        <dbReference type="SAM" id="MobiDB-lite"/>
    </source>
</evidence>
<feature type="region of interest" description="Disordered" evidence="1">
    <location>
        <begin position="1"/>
        <end position="20"/>
    </location>
</feature>
<organism evidence="4 5">
    <name type="scientific">Toxocara canis</name>
    <name type="common">Canine roundworm</name>
    <dbReference type="NCBI Taxonomy" id="6265"/>
    <lineage>
        <taxon>Eukaryota</taxon>
        <taxon>Metazoa</taxon>
        <taxon>Ecdysozoa</taxon>
        <taxon>Nematoda</taxon>
        <taxon>Chromadorea</taxon>
        <taxon>Rhabditida</taxon>
        <taxon>Spirurina</taxon>
        <taxon>Ascaridomorpha</taxon>
        <taxon>Ascaridoidea</taxon>
        <taxon>Toxocaridae</taxon>
        <taxon>Toxocara</taxon>
    </lineage>
</organism>
<gene>
    <name evidence="3" type="ORF">TCNE_LOCUS6802</name>
</gene>
<accession>A0A183UE87</accession>
<dbReference type="WBParaSite" id="TCNE_0000680701-mRNA-1">
    <property type="protein sequence ID" value="TCNE_0000680701-mRNA-1"/>
    <property type="gene ID" value="TCNE_0000680701"/>
</dbReference>
<reference evidence="5" key="1">
    <citation type="submission" date="2016-06" db="UniProtKB">
        <authorList>
            <consortium name="WormBaseParasite"/>
        </authorList>
    </citation>
    <scope>IDENTIFICATION</scope>
</reference>
<keyword evidence="2" id="KW-0812">Transmembrane</keyword>
<name>A0A183UE87_TOXCA</name>